<dbReference type="Proteomes" id="UP001556367">
    <property type="component" value="Unassembled WGS sequence"/>
</dbReference>
<keyword evidence="2" id="KW-1185">Reference proteome</keyword>
<organism evidence="1 2">
    <name type="scientific">Hohenbuehelia grisea</name>
    <dbReference type="NCBI Taxonomy" id="104357"/>
    <lineage>
        <taxon>Eukaryota</taxon>
        <taxon>Fungi</taxon>
        <taxon>Dikarya</taxon>
        <taxon>Basidiomycota</taxon>
        <taxon>Agaricomycotina</taxon>
        <taxon>Agaricomycetes</taxon>
        <taxon>Agaricomycetidae</taxon>
        <taxon>Agaricales</taxon>
        <taxon>Pleurotineae</taxon>
        <taxon>Pleurotaceae</taxon>
        <taxon>Hohenbuehelia</taxon>
    </lineage>
</organism>
<sequence>MNPIMCWPIVSMITSVSRLGQFLRSPIRCHSRLGYSPSPSGVNNDAFQSAVTRWSLGRIGRPPRANVQAKLTHLLGHLAVQDLTRDSEEPPKLRIPVLSGYCLQYASGEARSIQAKER</sequence>
<evidence type="ECO:0000313" key="2">
    <source>
        <dbReference type="Proteomes" id="UP001556367"/>
    </source>
</evidence>
<evidence type="ECO:0000313" key="1">
    <source>
        <dbReference type="EMBL" id="KAL0945375.1"/>
    </source>
</evidence>
<reference evidence="2" key="1">
    <citation type="submission" date="2024-06" db="EMBL/GenBank/DDBJ databases">
        <title>Multi-omics analyses provide insights into the biosynthesis of the anticancer antibiotic pleurotin in Hohenbuehelia grisea.</title>
        <authorList>
            <person name="Weaver J.A."/>
            <person name="Alberti F."/>
        </authorList>
    </citation>
    <scope>NUCLEOTIDE SEQUENCE [LARGE SCALE GENOMIC DNA]</scope>
    <source>
        <strain evidence="2">T-177</strain>
    </source>
</reference>
<dbReference type="EMBL" id="JASNQZ010000018">
    <property type="protein sequence ID" value="KAL0945375.1"/>
    <property type="molecule type" value="Genomic_DNA"/>
</dbReference>
<protein>
    <submittedName>
        <fullName evidence="1">Uncharacterized protein</fullName>
    </submittedName>
</protein>
<proteinExistence type="predicted"/>
<accession>A0ABR3IQ09</accession>
<gene>
    <name evidence="1" type="ORF">HGRIS_000874</name>
</gene>
<comment type="caution">
    <text evidence="1">The sequence shown here is derived from an EMBL/GenBank/DDBJ whole genome shotgun (WGS) entry which is preliminary data.</text>
</comment>
<name>A0ABR3IQ09_9AGAR</name>